<keyword evidence="6" id="KW-1185">Reference proteome</keyword>
<evidence type="ECO:0000256" key="2">
    <source>
        <dbReference type="ARBA" id="ARBA00023043"/>
    </source>
</evidence>
<dbReference type="InterPro" id="IPR002110">
    <property type="entry name" value="Ankyrin_rpt"/>
</dbReference>
<dbReference type="InterPro" id="IPR008930">
    <property type="entry name" value="Terpenoid_cyclase/PrenylTrfase"/>
</dbReference>
<evidence type="ECO:0000313" key="6">
    <source>
        <dbReference type="Proteomes" id="UP000593892"/>
    </source>
</evidence>
<evidence type="ECO:0000256" key="4">
    <source>
        <dbReference type="SAM" id="SignalP"/>
    </source>
</evidence>
<dbReference type="Gene3D" id="1.25.40.20">
    <property type="entry name" value="Ankyrin repeat-containing domain"/>
    <property type="match status" value="2"/>
</dbReference>
<feature type="chain" id="PRO_5032467571" evidence="4">
    <location>
        <begin position="20"/>
        <end position="577"/>
    </location>
</feature>
<evidence type="ECO:0000256" key="1">
    <source>
        <dbReference type="ARBA" id="ARBA00022737"/>
    </source>
</evidence>
<proteinExistence type="predicted"/>
<dbReference type="PROSITE" id="PS50088">
    <property type="entry name" value="ANK_REPEAT"/>
    <property type="match status" value="2"/>
</dbReference>
<name>A0A7S7NQL3_PALFE</name>
<dbReference type="KEGG" id="pfer:IRI77_35455"/>
<dbReference type="PANTHER" id="PTHR24198:SF165">
    <property type="entry name" value="ANKYRIN REPEAT-CONTAINING PROTEIN-RELATED"/>
    <property type="match status" value="1"/>
</dbReference>
<keyword evidence="1" id="KW-0677">Repeat</keyword>
<dbReference type="PROSITE" id="PS50297">
    <property type="entry name" value="ANK_REP_REGION"/>
    <property type="match status" value="1"/>
</dbReference>
<dbReference type="AlphaFoldDB" id="A0A7S7NQL3"/>
<evidence type="ECO:0000313" key="5">
    <source>
        <dbReference type="EMBL" id="QOY87977.1"/>
    </source>
</evidence>
<dbReference type="Gene3D" id="1.50.10.20">
    <property type="match status" value="1"/>
</dbReference>
<organism evidence="5 6">
    <name type="scientific">Paludibaculum fermentans</name>
    <dbReference type="NCBI Taxonomy" id="1473598"/>
    <lineage>
        <taxon>Bacteria</taxon>
        <taxon>Pseudomonadati</taxon>
        <taxon>Acidobacteriota</taxon>
        <taxon>Terriglobia</taxon>
        <taxon>Bryobacterales</taxon>
        <taxon>Bryobacteraceae</taxon>
        <taxon>Paludibaculum</taxon>
    </lineage>
</organism>
<feature type="signal peptide" evidence="4">
    <location>
        <begin position="1"/>
        <end position="19"/>
    </location>
</feature>
<sequence>MIRSLACATLCLSAPVFCAAPSQQQVRAAAQRSIALIQKVGSNWKVPCYSCHHQTMPAVALETARAHGLAVDEKVAQAVAGTSLEFLSSIDAAVEDRRLIDPALSEGYFLWGAQASGIAPSLTLAVYARRLANLQLEDGHWSNFDNRPPHSQSVFTSTSLAAAAVAYYLPEELSRQRAATLAKARLWLNGTKPADTEGSTFRLLGLKWAGAPEADRKAAAQELLARHNSDGGWPQVPGLASDAYSTAQAITALRQAGHVSAGQAEIENGVAWLVKNQRPDGAWLVKTRLRTPAQVSPPYFESGFPGGHDQYLSCAATSWAVMALAEMLPAAASPTVAAPVTSATPRAEQPWMKTALFGSLSELTALLDKGLDVNTATPEGTSLLMMAVDDEAKVRLLLDRGANVNAQSKSGYDALLVASLVKGNRPVLKALIAKGASPKTRANVKFRMTPLMRVAYTGDVGMAEELIAHGADPKQFSMLTGLAAMTPLGVAVALGQYDLVRYLIKSGVSVDETDDDKMTNLSWAALSHRNDSVKLLLELGANPNHVDKFGFTPLRHTGGISGFSSETADLLKPLARK</sequence>
<protein>
    <submittedName>
        <fullName evidence="5">Ankyrin repeat domain-containing protein</fullName>
    </submittedName>
</protein>
<feature type="repeat" description="ANK" evidence="3">
    <location>
        <begin position="516"/>
        <end position="548"/>
    </location>
</feature>
<dbReference type="InterPro" id="IPR036770">
    <property type="entry name" value="Ankyrin_rpt-contain_sf"/>
</dbReference>
<dbReference type="Pfam" id="PF12796">
    <property type="entry name" value="Ank_2"/>
    <property type="match status" value="2"/>
</dbReference>
<gene>
    <name evidence="5" type="ORF">IRI77_35455</name>
</gene>
<evidence type="ECO:0000256" key="3">
    <source>
        <dbReference type="PROSITE-ProRule" id="PRU00023"/>
    </source>
</evidence>
<reference evidence="5 6" key="1">
    <citation type="submission" date="2020-10" db="EMBL/GenBank/DDBJ databases">
        <title>Complete genome sequence of Paludibaculum fermentans P105T, a facultatively anaerobic acidobacterium capable of dissimilatory Fe(III) reduction.</title>
        <authorList>
            <person name="Dedysh S.N."/>
            <person name="Beletsky A.V."/>
            <person name="Kulichevskaya I.S."/>
            <person name="Mardanov A.V."/>
            <person name="Ravin N.V."/>
        </authorList>
    </citation>
    <scope>NUCLEOTIDE SEQUENCE [LARGE SCALE GENOMIC DNA]</scope>
    <source>
        <strain evidence="5 6">P105</strain>
    </source>
</reference>
<dbReference type="EMBL" id="CP063849">
    <property type="protein sequence ID" value="QOY87977.1"/>
    <property type="molecule type" value="Genomic_DNA"/>
</dbReference>
<feature type="repeat" description="ANK" evidence="3">
    <location>
        <begin position="483"/>
        <end position="515"/>
    </location>
</feature>
<dbReference type="SUPFAM" id="SSF48403">
    <property type="entry name" value="Ankyrin repeat"/>
    <property type="match status" value="1"/>
</dbReference>
<dbReference type="SUPFAM" id="SSF48239">
    <property type="entry name" value="Terpenoid cyclases/Protein prenyltransferases"/>
    <property type="match status" value="1"/>
</dbReference>
<keyword evidence="2 3" id="KW-0040">ANK repeat</keyword>
<dbReference type="SMART" id="SM00248">
    <property type="entry name" value="ANK"/>
    <property type="match status" value="5"/>
</dbReference>
<dbReference type="RefSeq" id="WP_194449640.1">
    <property type="nucleotide sequence ID" value="NZ_CP063849.1"/>
</dbReference>
<dbReference type="GO" id="GO:0005737">
    <property type="term" value="C:cytoplasm"/>
    <property type="evidence" value="ECO:0007669"/>
    <property type="project" value="TreeGrafter"/>
</dbReference>
<dbReference type="PANTHER" id="PTHR24198">
    <property type="entry name" value="ANKYRIN REPEAT AND PROTEIN KINASE DOMAIN-CONTAINING PROTEIN"/>
    <property type="match status" value="1"/>
</dbReference>
<dbReference type="Proteomes" id="UP000593892">
    <property type="component" value="Chromosome"/>
</dbReference>
<keyword evidence="4" id="KW-0732">Signal</keyword>
<accession>A0A7S7NQL3</accession>